<dbReference type="PANTHER" id="PTHR22930">
    <property type="match status" value="1"/>
</dbReference>
<feature type="non-terminal residue" evidence="9">
    <location>
        <position position="1"/>
    </location>
</feature>
<gene>
    <name evidence="9" type="ORF">FWK35_00034074</name>
</gene>
<dbReference type="AlphaFoldDB" id="A0A6G0VM09"/>
<keyword evidence="5" id="KW-0479">Metal-binding</keyword>
<feature type="domain" description="DDE Tnp4" evidence="8">
    <location>
        <begin position="36"/>
        <end position="139"/>
    </location>
</feature>
<comment type="caution">
    <text evidence="9">The sequence shown here is derived from an EMBL/GenBank/DDBJ whole genome shotgun (WGS) entry which is preliminary data.</text>
</comment>
<dbReference type="OrthoDB" id="2430314at2759"/>
<keyword evidence="10" id="KW-1185">Reference proteome</keyword>
<evidence type="ECO:0000256" key="4">
    <source>
        <dbReference type="ARBA" id="ARBA00022722"/>
    </source>
</evidence>
<accession>A0A6G0VM09</accession>
<comment type="cofactor">
    <cofactor evidence="1">
        <name>a divalent metal cation</name>
        <dbReference type="ChEBI" id="CHEBI:60240"/>
    </cofactor>
</comment>
<feature type="non-terminal residue" evidence="9">
    <location>
        <position position="192"/>
    </location>
</feature>
<evidence type="ECO:0000313" key="9">
    <source>
        <dbReference type="EMBL" id="KAF0700860.1"/>
    </source>
</evidence>
<evidence type="ECO:0000259" key="8">
    <source>
        <dbReference type="Pfam" id="PF13359"/>
    </source>
</evidence>
<keyword evidence="7" id="KW-0539">Nucleus</keyword>
<dbReference type="Proteomes" id="UP000478052">
    <property type="component" value="Unassembled WGS sequence"/>
</dbReference>
<name>A0A6G0VM09_APHCR</name>
<dbReference type="EMBL" id="VUJU01014779">
    <property type="protein sequence ID" value="KAF0700860.1"/>
    <property type="molecule type" value="Genomic_DNA"/>
</dbReference>
<evidence type="ECO:0000256" key="1">
    <source>
        <dbReference type="ARBA" id="ARBA00001968"/>
    </source>
</evidence>
<organism evidence="9 10">
    <name type="scientific">Aphis craccivora</name>
    <name type="common">Cowpea aphid</name>
    <dbReference type="NCBI Taxonomy" id="307492"/>
    <lineage>
        <taxon>Eukaryota</taxon>
        <taxon>Metazoa</taxon>
        <taxon>Ecdysozoa</taxon>
        <taxon>Arthropoda</taxon>
        <taxon>Hexapoda</taxon>
        <taxon>Insecta</taxon>
        <taxon>Pterygota</taxon>
        <taxon>Neoptera</taxon>
        <taxon>Paraneoptera</taxon>
        <taxon>Hemiptera</taxon>
        <taxon>Sternorrhyncha</taxon>
        <taxon>Aphidomorpha</taxon>
        <taxon>Aphidoidea</taxon>
        <taxon>Aphididae</taxon>
        <taxon>Aphidini</taxon>
        <taxon>Aphis</taxon>
        <taxon>Aphis</taxon>
    </lineage>
</organism>
<evidence type="ECO:0000313" key="10">
    <source>
        <dbReference type="Proteomes" id="UP000478052"/>
    </source>
</evidence>
<dbReference type="Pfam" id="PF13359">
    <property type="entry name" value="DDE_Tnp_4"/>
    <property type="match status" value="1"/>
</dbReference>
<dbReference type="PANTHER" id="PTHR22930:SF289">
    <property type="entry name" value="DDE TNP4 DOMAIN-CONTAINING PROTEIN-RELATED"/>
    <property type="match status" value="1"/>
</dbReference>
<comment type="similarity">
    <text evidence="3">Belongs to the HARBI1 family.</text>
</comment>
<keyword evidence="4" id="KW-0540">Nuclease</keyword>
<dbReference type="GO" id="GO:0046872">
    <property type="term" value="F:metal ion binding"/>
    <property type="evidence" value="ECO:0007669"/>
    <property type="project" value="UniProtKB-KW"/>
</dbReference>
<dbReference type="GO" id="GO:0016787">
    <property type="term" value="F:hydrolase activity"/>
    <property type="evidence" value="ECO:0007669"/>
    <property type="project" value="UniProtKB-KW"/>
</dbReference>
<evidence type="ECO:0000256" key="5">
    <source>
        <dbReference type="ARBA" id="ARBA00022723"/>
    </source>
</evidence>
<dbReference type="GO" id="GO:0005634">
    <property type="term" value="C:nucleus"/>
    <property type="evidence" value="ECO:0007669"/>
    <property type="project" value="UniProtKB-SubCell"/>
</dbReference>
<evidence type="ECO:0000256" key="3">
    <source>
        <dbReference type="ARBA" id="ARBA00006958"/>
    </source>
</evidence>
<protein>
    <submittedName>
        <fullName evidence="9">Putative nuclease HARBI1</fullName>
    </submittedName>
</protein>
<dbReference type="InterPro" id="IPR045249">
    <property type="entry name" value="HARBI1-like"/>
</dbReference>
<dbReference type="GO" id="GO:0004518">
    <property type="term" value="F:nuclease activity"/>
    <property type="evidence" value="ECO:0007669"/>
    <property type="project" value="UniProtKB-KW"/>
</dbReference>
<evidence type="ECO:0000256" key="7">
    <source>
        <dbReference type="ARBA" id="ARBA00023242"/>
    </source>
</evidence>
<sequence length="192" mass="21622">AVIGDHVHVNKSKICRTIKRVSESICRLRPQVIGAVDCTHIKIQSPNANIGKRFRNRKGYFSFNVQAICESNLNIMNIVARWPGSVHDSIVIDSIVIRAQFENNGFGNCFLLGDGGYPCRDYLMTPPLNPNTEAEKRYQLILAQETLWKGCLVCGNARFPMLAQNDEIPEDYENIINNELLNVVHVNPARQA</sequence>
<evidence type="ECO:0000256" key="2">
    <source>
        <dbReference type="ARBA" id="ARBA00004123"/>
    </source>
</evidence>
<dbReference type="InterPro" id="IPR027806">
    <property type="entry name" value="HARBI1_dom"/>
</dbReference>
<reference evidence="9 10" key="1">
    <citation type="submission" date="2019-08" db="EMBL/GenBank/DDBJ databases">
        <title>Whole genome of Aphis craccivora.</title>
        <authorList>
            <person name="Voronova N.V."/>
            <person name="Shulinski R.S."/>
            <person name="Bandarenka Y.V."/>
            <person name="Zhorov D.G."/>
            <person name="Warner D."/>
        </authorList>
    </citation>
    <scope>NUCLEOTIDE SEQUENCE [LARGE SCALE GENOMIC DNA]</scope>
    <source>
        <strain evidence="9">180601</strain>
        <tissue evidence="9">Whole Body</tissue>
    </source>
</reference>
<keyword evidence="6" id="KW-0378">Hydrolase</keyword>
<comment type="subcellular location">
    <subcellularLocation>
        <location evidence="2">Nucleus</location>
    </subcellularLocation>
</comment>
<proteinExistence type="inferred from homology"/>
<evidence type="ECO:0000256" key="6">
    <source>
        <dbReference type="ARBA" id="ARBA00022801"/>
    </source>
</evidence>